<dbReference type="Gene3D" id="2.102.10.10">
    <property type="entry name" value="Rieske [2Fe-2S] iron-sulphur domain"/>
    <property type="match status" value="1"/>
</dbReference>
<evidence type="ECO:0000256" key="1">
    <source>
        <dbReference type="ARBA" id="ARBA00022714"/>
    </source>
</evidence>
<keyword evidence="8" id="KW-1185">Reference proteome</keyword>
<feature type="domain" description="Rieske" evidence="6">
    <location>
        <begin position="419"/>
        <end position="503"/>
    </location>
</feature>
<dbReference type="SUPFAM" id="SSF50022">
    <property type="entry name" value="ISP domain"/>
    <property type="match status" value="1"/>
</dbReference>
<dbReference type="Pfam" id="PF00355">
    <property type="entry name" value="Rieske"/>
    <property type="match status" value="1"/>
</dbReference>
<dbReference type="PANTHER" id="PTHR13847:SF281">
    <property type="entry name" value="FAD DEPENDENT OXIDOREDUCTASE DOMAIN-CONTAINING PROTEIN"/>
    <property type="match status" value="1"/>
</dbReference>
<dbReference type="RefSeq" id="WP_345083789.1">
    <property type="nucleotide sequence ID" value="NZ_BAABFA010000019.1"/>
</dbReference>
<dbReference type="PANTHER" id="PTHR13847">
    <property type="entry name" value="SARCOSINE DEHYDROGENASE-RELATED"/>
    <property type="match status" value="1"/>
</dbReference>
<accession>A0ABP8NMW8</accession>
<keyword evidence="2" id="KW-0479">Metal-binding</keyword>
<dbReference type="InterPro" id="IPR036188">
    <property type="entry name" value="FAD/NAD-bd_sf"/>
</dbReference>
<reference evidence="8" key="1">
    <citation type="journal article" date="2019" name="Int. J. Syst. Evol. Microbiol.">
        <title>The Global Catalogue of Microorganisms (GCM) 10K type strain sequencing project: providing services to taxonomists for standard genome sequencing and annotation.</title>
        <authorList>
            <consortium name="The Broad Institute Genomics Platform"/>
            <consortium name="The Broad Institute Genome Sequencing Center for Infectious Disease"/>
            <person name="Wu L."/>
            <person name="Ma J."/>
        </authorList>
    </citation>
    <scope>NUCLEOTIDE SEQUENCE [LARGE SCALE GENOMIC DNA]</scope>
    <source>
        <strain evidence="8">JCM 32105</strain>
    </source>
</reference>
<keyword evidence="4" id="KW-0411">Iron-sulfur</keyword>
<evidence type="ECO:0000256" key="5">
    <source>
        <dbReference type="ARBA" id="ARBA00023157"/>
    </source>
</evidence>
<evidence type="ECO:0000259" key="6">
    <source>
        <dbReference type="PROSITE" id="PS51296"/>
    </source>
</evidence>
<dbReference type="PROSITE" id="PS51296">
    <property type="entry name" value="RIESKE"/>
    <property type="match status" value="1"/>
</dbReference>
<evidence type="ECO:0000256" key="4">
    <source>
        <dbReference type="ARBA" id="ARBA00023014"/>
    </source>
</evidence>
<proteinExistence type="predicted"/>
<evidence type="ECO:0000256" key="2">
    <source>
        <dbReference type="ARBA" id="ARBA00022723"/>
    </source>
</evidence>
<dbReference type="Pfam" id="PF01266">
    <property type="entry name" value="DAO"/>
    <property type="match status" value="1"/>
</dbReference>
<name>A0ABP8NMW8_9BACT</name>
<dbReference type="Proteomes" id="UP001500067">
    <property type="component" value="Unassembled WGS sequence"/>
</dbReference>
<dbReference type="InterPro" id="IPR017941">
    <property type="entry name" value="Rieske_2Fe-2S"/>
</dbReference>
<dbReference type="PRINTS" id="PR00162">
    <property type="entry name" value="RIESKE"/>
</dbReference>
<dbReference type="Gene3D" id="3.30.9.10">
    <property type="entry name" value="D-Amino Acid Oxidase, subunit A, domain 2"/>
    <property type="match status" value="1"/>
</dbReference>
<dbReference type="Gene3D" id="3.50.50.60">
    <property type="entry name" value="FAD/NAD(P)-binding domain"/>
    <property type="match status" value="1"/>
</dbReference>
<evidence type="ECO:0000313" key="7">
    <source>
        <dbReference type="EMBL" id="GAA4468217.1"/>
    </source>
</evidence>
<dbReference type="InterPro" id="IPR006076">
    <property type="entry name" value="FAD-dep_OxRdtase"/>
</dbReference>
<dbReference type="InterPro" id="IPR036922">
    <property type="entry name" value="Rieske_2Fe-2S_sf"/>
</dbReference>
<keyword evidence="5" id="KW-1015">Disulfide bond</keyword>
<evidence type="ECO:0000313" key="8">
    <source>
        <dbReference type="Proteomes" id="UP001500067"/>
    </source>
</evidence>
<organism evidence="7 8">
    <name type="scientific">Nemorincola caseinilytica</name>
    <dbReference type="NCBI Taxonomy" id="2054315"/>
    <lineage>
        <taxon>Bacteria</taxon>
        <taxon>Pseudomonadati</taxon>
        <taxon>Bacteroidota</taxon>
        <taxon>Chitinophagia</taxon>
        <taxon>Chitinophagales</taxon>
        <taxon>Chitinophagaceae</taxon>
        <taxon>Nemorincola</taxon>
    </lineage>
</organism>
<dbReference type="InterPro" id="IPR005805">
    <property type="entry name" value="Rieske_Fe-S_prot_C"/>
</dbReference>
<keyword evidence="1" id="KW-0001">2Fe-2S</keyword>
<keyword evidence="3" id="KW-0408">Iron</keyword>
<dbReference type="SUPFAM" id="SSF51905">
    <property type="entry name" value="FAD/NAD(P)-binding domain"/>
    <property type="match status" value="1"/>
</dbReference>
<comment type="caution">
    <text evidence="7">The sequence shown here is derived from an EMBL/GenBank/DDBJ whole genome shotgun (WGS) entry which is preliminary data.</text>
</comment>
<evidence type="ECO:0000256" key="3">
    <source>
        <dbReference type="ARBA" id="ARBA00023004"/>
    </source>
</evidence>
<protein>
    <submittedName>
        <fullName evidence="7">FAD-dependent oxidoreductase</fullName>
    </submittedName>
</protein>
<gene>
    <name evidence="7" type="ORF">GCM10023093_25380</name>
</gene>
<dbReference type="EMBL" id="BAABFA010000019">
    <property type="protein sequence ID" value="GAA4468217.1"/>
    <property type="molecule type" value="Genomic_DNA"/>
</dbReference>
<sequence length="503" mass="55060">MTGPTKAFWQDSGPRISFLPLLQNISTDVCVIGGGIAGMSVAYMVAATGRQVTVIDDGAIGGGETGRSTAHLSFALDDTYTLLQRLFGKAGARLAAESHMAAIDKIEEITARESIDCGLQRVNGYLFNPYGQQLLDLQQELQAARESGIQNIAIQNGIPLPGMAAGDALCFGGQAIFHPMRYLDGLAKAIQNMGARIYTHTRATSVMYDEKTFTINTQNACIVAQSVVVATNDPIVKSAIPGKNIAYRSYAVGMRCPKGIMPPHLFWDTHTPYYHMRACRLDEASDLLLAGGGDHRTGRHTGLQETRERFAAIEAWARAYVPGAGEVLYRWSGQVMEPMDHLAYIGRIETGKDLFVVTGGSGHGLTHGTIAGMIIADLLNGIPNKWQHIYDPLRPIRRYGQLLRYRLGNLAQWTERVAVNHVTPEKIRPGEGAIISHWLYHKAVYKDPQGILHQFSAICPYSGCVLVWNGLEHSWDCPCYGSRYDAVDGRVVNGPSNIPLRPI</sequence>